<dbReference type="InterPro" id="IPR025345">
    <property type="entry name" value="DUF4249"/>
</dbReference>
<evidence type="ECO:0008006" key="3">
    <source>
        <dbReference type="Google" id="ProtNLM"/>
    </source>
</evidence>
<dbReference type="EMBL" id="MUHA01000023">
    <property type="protein sequence ID" value="OXA98221.1"/>
    <property type="molecule type" value="Genomic_DNA"/>
</dbReference>
<accession>A0A226HX99</accession>
<proteinExistence type="predicted"/>
<gene>
    <name evidence="1" type="ORF">B0A75_14625</name>
</gene>
<sequence length="279" mass="31430">MLRLKQYNFKSKAFTLFSLLFVLLFSSCDKVVELDLETGDPKIVIDAEIIWEKGTDGSQQSIKITRMAPYYSATAPKVSGAQVRVENSNGVVFKFNESEPGLYVCTNFVPVINMEYKLFVDVDGQSLTATEKLISVPPIDRIDQEFMADITGPDLIVVTFYYKDPADQANYYLTDYKTDFLPFPEYTSTSDEFINGNEINEKFTDTDLKPGKVLNITHRGISKNFSNYMSLILEVTNSNPFAAAPGNIRGNIINTTDANNFALGYFRVCEANRMTYTVK</sequence>
<name>A0A226HX99_9FLAO</name>
<keyword evidence="2" id="KW-1185">Reference proteome</keyword>
<evidence type="ECO:0000313" key="1">
    <source>
        <dbReference type="EMBL" id="OXA98221.1"/>
    </source>
</evidence>
<dbReference type="Proteomes" id="UP000198336">
    <property type="component" value="Unassembled WGS sequence"/>
</dbReference>
<dbReference type="Pfam" id="PF14054">
    <property type="entry name" value="DUF4249"/>
    <property type="match status" value="1"/>
</dbReference>
<protein>
    <recommendedName>
        <fullName evidence="3">DUF4249 domain-containing protein</fullName>
    </recommendedName>
</protein>
<dbReference type="AlphaFoldDB" id="A0A226HX99"/>
<comment type="caution">
    <text evidence="1">The sequence shown here is derived from an EMBL/GenBank/DDBJ whole genome shotgun (WGS) entry which is preliminary data.</text>
</comment>
<dbReference type="RefSeq" id="WP_089055069.1">
    <property type="nucleotide sequence ID" value="NZ_MUHA01000023.1"/>
</dbReference>
<organism evidence="1 2">
    <name type="scientific">Flavobacterium oncorhynchi</name>
    <dbReference type="NCBI Taxonomy" id="728056"/>
    <lineage>
        <taxon>Bacteria</taxon>
        <taxon>Pseudomonadati</taxon>
        <taxon>Bacteroidota</taxon>
        <taxon>Flavobacteriia</taxon>
        <taxon>Flavobacteriales</taxon>
        <taxon>Flavobacteriaceae</taxon>
        <taxon>Flavobacterium</taxon>
    </lineage>
</organism>
<dbReference type="PROSITE" id="PS51257">
    <property type="entry name" value="PROKAR_LIPOPROTEIN"/>
    <property type="match status" value="1"/>
</dbReference>
<evidence type="ECO:0000313" key="2">
    <source>
        <dbReference type="Proteomes" id="UP000198336"/>
    </source>
</evidence>
<reference evidence="1 2" key="1">
    <citation type="submission" date="2016-11" db="EMBL/GenBank/DDBJ databases">
        <title>Whole genomes of Flavobacteriaceae.</title>
        <authorList>
            <person name="Stine C."/>
            <person name="Li C."/>
            <person name="Tadesse D."/>
        </authorList>
    </citation>
    <scope>NUCLEOTIDE SEQUENCE [LARGE SCALE GENOMIC DNA]</scope>
    <source>
        <strain evidence="1 2">CCUG 59446</strain>
    </source>
</reference>